<protein>
    <submittedName>
        <fullName evidence="1">Uncharacterized protein</fullName>
    </submittedName>
</protein>
<proteinExistence type="predicted"/>
<reference evidence="1" key="1">
    <citation type="submission" date="2021-01" db="EMBL/GenBank/DDBJ databases">
        <authorList>
            <person name="Corre E."/>
            <person name="Pelletier E."/>
            <person name="Niang G."/>
            <person name="Scheremetjew M."/>
            <person name="Finn R."/>
            <person name="Kale V."/>
            <person name="Holt S."/>
            <person name="Cochrane G."/>
            <person name="Meng A."/>
            <person name="Brown T."/>
            <person name="Cohen L."/>
        </authorList>
    </citation>
    <scope>NUCLEOTIDE SEQUENCE</scope>
    <source>
        <strain evidence="1">CCCM811</strain>
    </source>
</reference>
<sequence>MELPAPGTILNKYTPSFKDQAEGEQLALPAGVPGNERDDSITQFFPEWQKLTEVKNEVLVGGQDRSSLSLMWDGFRREEERRSKARLEAILASEHPEIVEWMVEFGKPFRYVFGSEYLLSSCWWLVLEFLAGSTPRLDQICVAPAKIPIDKPVAEGKSAKTKKTIDNNARCYSREDLWELVAGLNLQVSELFSTEKPRSKGKSLPPRPWVIRFMGTKQRTELQQAEIAMSALDGIGFFGHKLEVNFSPFAAPQFFEEEEESAANKSTSSAPPGLD</sequence>
<evidence type="ECO:0000313" key="1">
    <source>
        <dbReference type="EMBL" id="CAE0678449.1"/>
    </source>
</evidence>
<dbReference type="EMBL" id="HBIV01043051">
    <property type="protein sequence ID" value="CAE0678449.1"/>
    <property type="molecule type" value="Transcribed_RNA"/>
</dbReference>
<accession>A0A7S4DY86</accession>
<name>A0A7S4DY86_9EUKA</name>
<dbReference type="AlphaFoldDB" id="A0A7S4DY86"/>
<gene>
    <name evidence="1" type="ORF">LGLO00237_LOCUS30231</name>
</gene>
<organism evidence="1">
    <name type="scientific">Lotharella globosa</name>
    <dbReference type="NCBI Taxonomy" id="91324"/>
    <lineage>
        <taxon>Eukaryota</taxon>
        <taxon>Sar</taxon>
        <taxon>Rhizaria</taxon>
        <taxon>Cercozoa</taxon>
        <taxon>Chlorarachniophyceae</taxon>
        <taxon>Lotharella</taxon>
    </lineage>
</organism>